<feature type="region of interest" description="Disordered" evidence="1">
    <location>
        <begin position="106"/>
        <end position="254"/>
    </location>
</feature>
<gene>
    <name evidence="3" type="ORF">CYMTET_18571</name>
</gene>
<evidence type="ECO:0000256" key="1">
    <source>
        <dbReference type="SAM" id="MobiDB-lite"/>
    </source>
</evidence>
<evidence type="ECO:0000313" key="4">
    <source>
        <dbReference type="Proteomes" id="UP001190700"/>
    </source>
</evidence>
<evidence type="ECO:0000256" key="2">
    <source>
        <dbReference type="SAM" id="Phobius"/>
    </source>
</evidence>
<feature type="compositionally biased region" description="Low complexity" evidence="1">
    <location>
        <begin position="126"/>
        <end position="139"/>
    </location>
</feature>
<keyword evidence="2" id="KW-0472">Membrane</keyword>
<sequence length="376" mass="38814">MPLRHLAAAALHTNVTAHLNETLRELLAAGDSTPPPPPPPPPRPPSPPPTPPVPPPPPFAVDDSVVDSDNEYDATTLLFFGIGGMVILMCLCCSIYVAFSMRDEKSGKNSVQPAPDTPQGKGGAAPGHAAGASAKAQSGDVARSSSEPAAHAPKLRVKKGMPPLPKGNPPKLLPVVGGAALPKKQPKAKQLEPIKAPPALPIPEALPAEQDAPLREEPPTQVPDPPAPASELVGPPAAVETKASHAGSLAGEPGAAPGARDIFDICRHFLKKNRLKANHLYETYGGAHGSMDTAQVALLVQQIVQDISEGELTHSVAMLNADGSNTTTKAEFEAGLKGCRTVSTTVLQADPSAMATTRAACAHLSRDPAELRCGKG</sequence>
<reference evidence="3 4" key="1">
    <citation type="journal article" date="2015" name="Genome Biol. Evol.">
        <title>Comparative Genomics of a Bacterivorous Green Alga Reveals Evolutionary Causalities and Consequences of Phago-Mixotrophic Mode of Nutrition.</title>
        <authorList>
            <person name="Burns J.A."/>
            <person name="Paasch A."/>
            <person name="Narechania A."/>
            <person name="Kim E."/>
        </authorList>
    </citation>
    <scope>NUCLEOTIDE SEQUENCE [LARGE SCALE GENOMIC DNA]</scope>
    <source>
        <strain evidence="3 4">PLY_AMNH</strain>
    </source>
</reference>
<dbReference type="AlphaFoldDB" id="A0AAE0G7S0"/>
<feature type="transmembrane region" description="Helical" evidence="2">
    <location>
        <begin position="77"/>
        <end position="99"/>
    </location>
</feature>
<feature type="compositionally biased region" description="Pro residues" evidence="1">
    <location>
        <begin position="33"/>
        <end position="59"/>
    </location>
</feature>
<feature type="compositionally biased region" description="Low complexity" evidence="1">
    <location>
        <begin position="173"/>
        <end position="183"/>
    </location>
</feature>
<protein>
    <submittedName>
        <fullName evidence="3">Uncharacterized protein</fullName>
    </submittedName>
</protein>
<keyword evidence="2" id="KW-0812">Transmembrane</keyword>
<keyword evidence="2" id="KW-1133">Transmembrane helix</keyword>
<accession>A0AAE0G7S0</accession>
<evidence type="ECO:0000313" key="3">
    <source>
        <dbReference type="EMBL" id="KAK3273179.1"/>
    </source>
</evidence>
<proteinExistence type="predicted"/>
<feature type="region of interest" description="Disordered" evidence="1">
    <location>
        <begin position="28"/>
        <end position="60"/>
    </location>
</feature>
<dbReference type="Proteomes" id="UP001190700">
    <property type="component" value="Unassembled WGS sequence"/>
</dbReference>
<comment type="caution">
    <text evidence="3">The sequence shown here is derived from an EMBL/GenBank/DDBJ whole genome shotgun (WGS) entry which is preliminary data.</text>
</comment>
<dbReference type="EMBL" id="LGRX02008611">
    <property type="protein sequence ID" value="KAK3273179.1"/>
    <property type="molecule type" value="Genomic_DNA"/>
</dbReference>
<feature type="compositionally biased region" description="Pro residues" evidence="1">
    <location>
        <begin position="162"/>
        <end position="172"/>
    </location>
</feature>
<keyword evidence="4" id="KW-1185">Reference proteome</keyword>
<dbReference type="PRINTS" id="PR01217">
    <property type="entry name" value="PRICHEXTENSN"/>
</dbReference>
<name>A0AAE0G7S0_9CHLO</name>
<organism evidence="3 4">
    <name type="scientific">Cymbomonas tetramitiformis</name>
    <dbReference type="NCBI Taxonomy" id="36881"/>
    <lineage>
        <taxon>Eukaryota</taxon>
        <taxon>Viridiplantae</taxon>
        <taxon>Chlorophyta</taxon>
        <taxon>Pyramimonadophyceae</taxon>
        <taxon>Pyramimonadales</taxon>
        <taxon>Pyramimonadaceae</taxon>
        <taxon>Cymbomonas</taxon>
    </lineage>
</organism>